<dbReference type="InterPro" id="IPR013783">
    <property type="entry name" value="Ig-like_fold"/>
</dbReference>
<accession>A0A0C2UCX0</accession>
<dbReference type="Pfam" id="PF17963">
    <property type="entry name" value="Big_9"/>
    <property type="match status" value="1"/>
</dbReference>
<reference evidence="3 4" key="1">
    <citation type="submission" date="2015-01" db="EMBL/GenBank/DDBJ databases">
        <title>Genome Sequence of Magnetospirillum magnetotacticum Strain MS-1.</title>
        <authorList>
            <person name="Marinov G.K."/>
            <person name="Smalley M.D."/>
            <person name="DeSalvo G."/>
        </authorList>
    </citation>
    <scope>NUCLEOTIDE SEQUENCE [LARGE SCALE GENOMIC DNA]</scope>
    <source>
        <strain evidence="3 4">MS-1</strain>
    </source>
</reference>
<sequence length="1928" mass="188808">MSHIKRKNSRINLAAGILALEPRMMFDGAAVVDAAHAAADAAAKALIPDVTAPAVVRTADPSKDSGKKEVVFVDTALANYQALEAAVKDGVGIVEIDGGQSGLAQMAKWAEANTGYDSITVIGRGSEASLQLGTDTIADASLSGAATQAEMAEIGAALKSSGELLIEANSVGQGLDGQLLVKDMGIATGATVGAFSDTTDPSGADGHWTLDTSTGAIQVQPADPSLNGGKTEVVFIDTSVADYRTLMAAVNPGVEIELIDGSQDGLAQMAKWAQTHAGYDSISILSHGAEAAVRIGTSTVNDSSLGDAVVQAELDQVGHSLNADGGLLLYGCDVAKGDDGRQFATDLAAATGADVAASTDTTGNNGNWTLEYVSSSNKYLTGTLSDGVYQYAHDLLSVGNGTLTIYSIWNVSQTATGLKFTFNIYNSSTNTDGPFTIKGQWGSQTEYTLITHFNSGWGDFTGHDWGVTWADLGGAPTGGAGTKYVSFYLYASGTGIPLTGLSDQESFGYNPNVTPAFVSSGTTNLTFAPGATAHDITSYLGITDSDSSQTETWSQSVAPNNGGSLLFTSATGTSGAGTISPTGAVTYTPNASFVGTETFTVQVSDGTATATKSFSALVDNAPTVTAGGTTAYTERTPTAVAPAISIADADGNTEWNGGTLAVNISANADATDKLYLATSQPGSAGYWVDAASSNAIKYWDGSANTAIGTASATQVTGSSTWTITFNASATNTLVSGLAQAILYDDNTHAPGTSSRTVHFVATDKWNLATAADQTVTIAAINEAPSLSGMTNAVSWYQGVGAATLDSGATIADVELDAANGGSGNYAGASVSIVNHAGADANDVISVANGSGYTVSGGNVSAGGHVIATFSETGGTFTLTFADNGTKPTTVLVNDVLDHITYSRTSPPSADGAQTAQLDWTFHDGNSGGQGSGGDLTSAGYSTVTLNRAPVVSAAQSTQTSVTGVAFTYQVPSGTFHDADADALTYSVQRVDSSGTLVNGGALPGWLSFTAGTRTFSGTSAASDAGASYFKVTASDGHSTTTDTVRIDVYNGPSVSSLDRAAGATAYTNATSRDWTVTFNAAVAGVDTSDFALATTSGTATGAVTSATTAAGTIASVTDSGDHKTYTVTVTGITGDGDLALNLNNAGTGITDIAYGKAVTGGFSGQAYTVDHTLPVISSISIPNATNKVGDVITATITLAADSGNDSYYSLGTAKTVDGFTLGSLSVVDATHLSATFTVADGGGDVAASGGQIPVNLVLVDRAGNSSAAYTTAMVTTTGRIDANAPSNLALSTTDINQAGNANATIGTFSTTDLSSNSTFTYALVAGAGSTDNAKFSISGNSLSVNNQTLTPGSSYSVRVRTTDIGGNSFDKVLTLRANTTPQNGPVPSAPKGVQGVNFNYPLPPGTFTDGDSDPFTYTATNLPPGLTINPTTGAISGTPSGTGTYTATITASDDHGGTTSQTATFSFDAPPHASPPPSTSGGIGLNGGAALGGGGVTPGTGTGAGTGTGTSSGGGFGLPNEGGGSGWGGTSGGVGFSGGATAGGFSFGPSTGGTGSGAGGTSGGVGFSGGASAGGFSFGPSTGGTGTGTGGTSGGVGLGGGATAGGSGVGFAGGTGGTGTGTGGTTTGGTGGENGGVGTSGGATAGGTGVGFAGGPGGTGNGTGGTTTGGTGGENGGTRTGGTGVGVAGGTATSAGTANVGAGSGTAAGASGSGESGGATSGAGVSAAARAATAGVPVVPDARTVSAPSAFQVAVAARGTGSGDALVVAAPIRDAAVDAGSRISVQISAESFAHTKADATVTLSAQQVNGAALPGWMSFNPQNGTFEGTPPPGFRGEVTVKVVARDAEGREAVQTFSIKVGEAGQGQVAPSSDGQPQGGAAPGGGRQGLLKPVGKPSLTQQLRDSGHQGRIAKQMALFRAATPSGHAA</sequence>
<feature type="domain" description="Dystroglycan-type cadherin-like" evidence="2">
    <location>
        <begin position="950"/>
        <end position="1055"/>
    </location>
</feature>
<dbReference type="InterPro" id="IPR025592">
    <property type="entry name" value="DUF4347"/>
</dbReference>
<comment type="caution">
    <text evidence="3">The sequence shown here is derived from an EMBL/GenBank/DDBJ whole genome shotgun (WGS) entry which is preliminary data.</text>
</comment>
<dbReference type="Pfam" id="PF05345">
    <property type="entry name" value="He_PIG"/>
    <property type="match status" value="3"/>
</dbReference>
<dbReference type="SUPFAM" id="SSF49313">
    <property type="entry name" value="Cadherin-like"/>
    <property type="match status" value="3"/>
</dbReference>
<evidence type="ECO:0000259" key="2">
    <source>
        <dbReference type="SMART" id="SM00736"/>
    </source>
</evidence>
<proteinExistence type="predicted"/>
<feature type="region of interest" description="Disordered" evidence="1">
    <location>
        <begin position="1863"/>
        <end position="1908"/>
    </location>
</feature>
<dbReference type="Gene3D" id="2.60.40.10">
    <property type="entry name" value="Immunoglobulins"/>
    <property type="match status" value="3"/>
</dbReference>
<evidence type="ECO:0000313" key="3">
    <source>
        <dbReference type="EMBL" id="KIL99357.1"/>
    </source>
</evidence>
<feature type="domain" description="Dystroglycan-type cadherin-like" evidence="2">
    <location>
        <begin position="1767"/>
        <end position="1867"/>
    </location>
</feature>
<keyword evidence="3" id="KW-0969">Cilium</keyword>
<feature type="domain" description="Dystroglycan-type cadherin-like" evidence="2">
    <location>
        <begin position="1386"/>
        <end position="1474"/>
    </location>
</feature>
<organism evidence="3 4">
    <name type="scientific">Paramagnetospirillum magnetotacticum MS-1</name>
    <dbReference type="NCBI Taxonomy" id="272627"/>
    <lineage>
        <taxon>Bacteria</taxon>
        <taxon>Pseudomonadati</taxon>
        <taxon>Pseudomonadota</taxon>
        <taxon>Alphaproteobacteria</taxon>
        <taxon>Rhodospirillales</taxon>
        <taxon>Magnetospirillaceae</taxon>
        <taxon>Paramagnetospirillum</taxon>
    </lineage>
</organism>
<dbReference type="InterPro" id="IPR006644">
    <property type="entry name" value="Cadg"/>
</dbReference>
<dbReference type="RefSeq" id="WP_041040491.1">
    <property type="nucleotide sequence ID" value="NZ_JXSL01000024.1"/>
</dbReference>
<protein>
    <submittedName>
        <fullName evidence="3">Flagellar hook-length control protein FliK</fullName>
    </submittedName>
</protein>
<dbReference type="InterPro" id="IPR015919">
    <property type="entry name" value="Cadherin-like_sf"/>
</dbReference>
<keyword evidence="3" id="KW-0282">Flagellum</keyword>
<name>A0A0C2UCX0_PARME</name>
<keyword evidence="4" id="KW-1185">Reference proteome</keyword>
<feature type="region of interest" description="Disordered" evidence="1">
    <location>
        <begin position="1445"/>
        <end position="1532"/>
    </location>
</feature>
<feature type="compositionally biased region" description="Gly residues" evidence="1">
    <location>
        <begin position="1876"/>
        <end position="1887"/>
    </location>
</feature>
<dbReference type="EMBL" id="JXSL01000024">
    <property type="protein sequence ID" value="KIL99357.1"/>
    <property type="molecule type" value="Genomic_DNA"/>
</dbReference>
<evidence type="ECO:0000256" key="1">
    <source>
        <dbReference type="SAM" id="MobiDB-lite"/>
    </source>
</evidence>
<feature type="compositionally biased region" description="Gly residues" evidence="1">
    <location>
        <begin position="1481"/>
        <end position="1532"/>
    </location>
</feature>
<dbReference type="OrthoDB" id="9816366at2"/>
<evidence type="ECO:0000313" key="4">
    <source>
        <dbReference type="Proteomes" id="UP000031971"/>
    </source>
</evidence>
<dbReference type="Pfam" id="PF14252">
    <property type="entry name" value="DUF4347"/>
    <property type="match status" value="2"/>
</dbReference>
<dbReference type="Gene3D" id="2.60.40.2810">
    <property type="match status" value="1"/>
</dbReference>
<dbReference type="STRING" id="272627.CCC_04128"/>
<gene>
    <name evidence="3" type="ORF">CCC_04128</name>
</gene>
<feature type="region of interest" description="Disordered" evidence="1">
    <location>
        <begin position="1614"/>
        <end position="1689"/>
    </location>
</feature>
<dbReference type="GO" id="GO:0005509">
    <property type="term" value="F:calcium ion binding"/>
    <property type="evidence" value="ECO:0007669"/>
    <property type="project" value="InterPro"/>
</dbReference>
<feature type="compositionally biased region" description="Polar residues" evidence="1">
    <location>
        <begin position="1445"/>
        <end position="1465"/>
    </location>
</feature>
<dbReference type="Proteomes" id="UP000031971">
    <property type="component" value="Unassembled WGS sequence"/>
</dbReference>
<dbReference type="GO" id="GO:0016020">
    <property type="term" value="C:membrane"/>
    <property type="evidence" value="ECO:0007669"/>
    <property type="project" value="InterPro"/>
</dbReference>
<dbReference type="SMART" id="SM00736">
    <property type="entry name" value="CADG"/>
    <property type="match status" value="3"/>
</dbReference>
<keyword evidence="3" id="KW-0966">Cell projection</keyword>